<organism evidence="1 2">
    <name type="scientific">Macrococcus epidermidis</name>
    <dbReference type="NCBI Taxonomy" id="1902580"/>
    <lineage>
        <taxon>Bacteria</taxon>
        <taxon>Bacillati</taxon>
        <taxon>Bacillota</taxon>
        <taxon>Bacilli</taxon>
        <taxon>Bacillales</taxon>
        <taxon>Staphylococcaceae</taxon>
        <taxon>Macrococcus</taxon>
    </lineage>
</organism>
<reference evidence="1 2" key="1">
    <citation type="journal article" date="2018" name="Front. Microbiol.">
        <title>Description and Comparative Genomics of Macrococcus caseolyticus subsp. hominis subsp. nov., Macrococcus goetzii sp. nov., Macrococcus epidermidis sp. nov., and Macrococcus bohemicus sp. nov., Novel Macrococci From Human Clinical Material With Virulence Potential and Suspected Uptake of Foreign DNA by Natural Transformation.</title>
        <authorList>
            <person name="Maslanova I."/>
            <person name="Wertheimer Z."/>
            <person name="Sedlacek I."/>
            <person name="Svec P."/>
            <person name="Indrakova A."/>
            <person name="Kovarovic V."/>
            <person name="Schumann P."/>
            <person name="Sproer C."/>
            <person name="Kralova S."/>
            <person name="Sedo O."/>
            <person name="Kristofova L."/>
            <person name="Vrbovska V."/>
            <person name="Fuzik T."/>
            <person name="Petras P."/>
            <person name="Zdrahal Z."/>
            <person name="Ruzickova V."/>
            <person name="Doskar J."/>
            <person name="Pantucek R."/>
        </authorList>
    </citation>
    <scope>NUCLEOTIDE SEQUENCE [LARGE SCALE GENOMIC DNA]</scope>
    <source>
        <strain evidence="1 2">01/688</strain>
    </source>
</reference>
<name>A0A327ZU80_9STAP</name>
<sequence>MDYFQVRISIETHEYFRLLKEKYEEESKTNMTQAMVISKAIEDIAAISNWKKVIDDNSIKLRYIQPEEVKELRLRVQISDELQKSIDSYKHLLPKFTNTRSVTKGVTLKFIFKGALLLKSKPELGEDVLNIDSIFNNFKDELDRFIAPANQEEFNLLLDRIKIQLKNCNCICSYNFLIPKNLI</sequence>
<dbReference type="Proteomes" id="UP000249808">
    <property type="component" value="Unassembled WGS sequence"/>
</dbReference>
<accession>A0A327ZU80</accession>
<evidence type="ECO:0000313" key="1">
    <source>
        <dbReference type="EMBL" id="RAK45943.1"/>
    </source>
</evidence>
<evidence type="ECO:0000313" key="2">
    <source>
        <dbReference type="Proteomes" id="UP000249808"/>
    </source>
</evidence>
<dbReference type="EMBL" id="PZJH01000001">
    <property type="protein sequence ID" value="RAK45943.1"/>
    <property type="molecule type" value="Genomic_DNA"/>
</dbReference>
<gene>
    <name evidence="1" type="ORF">BHU61_00420</name>
</gene>
<comment type="caution">
    <text evidence="1">The sequence shown here is derived from an EMBL/GenBank/DDBJ whole genome shotgun (WGS) entry which is preliminary data.</text>
</comment>
<dbReference type="AlphaFoldDB" id="A0A327ZU80"/>
<keyword evidence="2" id="KW-1185">Reference proteome</keyword>
<proteinExistence type="predicted"/>
<dbReference type="RefSeq" id="WP_111714122.1">
    <property type="nucleotide sequence ID" value="NZ_PZJH01000001.1"/>
</dbReference>
<protein>
    <submittedName>
        <fullName evidence="1">Uncharacterized protein</fullName>
    </submittedName>
</protein>